<feature type="domain" description="Pyruvate:ferredoxin oxidoreductase core" evidence="3">
    <location>
        <begin position="277"/>
        <end position="371"/>
    </location>
</feature>
<organism evidence="4 5">
    <name type="scientific">Paramaledivibacter caminithermalis (strain DSM 15212 / CIP 107654 / DViRD3)</name>
    <name type="common">Clostridium caminithermale</name>
    <dbReference type="NCBI Taxonomy" id="1121301"/>
    <lineage>
        <taxon>Bacteria</taxon>
        <taxon>Bacillati</taxon>
        <taxon>Bacillota</taxon>
        <taxon>Clostridia</taxon>
        <taxon>Peptostreptococcales</taxon>
        <taxon>Caminicellaceae</taxon>
        <taxon>Paramaledivibacter</taxon>
    </lineage>
</organism>
<evidence type="ECO:0000259" key="3">
    <source>
        <dbReference type="Pfam" id="PF17147"/>
    </source>
</evidence>
<dbReference type="Gene3D" id="3.40.50.970">
    <property type="match status" value="1"/>
</dbReference>
<dbReference type="InterPro" id="IPR052368">
    <property type="entry name" value="2-oxoacid_oxidoreductase"/>
</dbReference>
<dbReference type="InterPro" id="IPR033412">
    <property type="entry name" value="PFOR_II"/>
</dbReference>
<evidence type="ECO:0000313" key="5">
    <source>
        <dbReference type="Proteomes" id="UP000184465"/>
    </source>
</evidence>
<feature type="domain" description="Pyruvate flavodoxin/ferredoxin oxidoreductase pyrimidine binding" evidence="2">
    <location>
        <begin position="18"/>
        <end position="245"/>
    </location>
</feature>
<dbReference type="InterPro" id="IPR002880">
    <property type="entry name" value="Pyrv_Fd/Flavodoxin_OxRdtase_N"/>
</dbReference>
<dbReference type="SUPFAM" id="SSF52518">
    <property type="entry name" value="Thiamin diphosphate-binding fold (THDP-binding)"/>
    <property type="match status" value="1"/>
</dbReference>
<gene>
    <name evidence="4" type="ORF">SAMN02745912_00054</name>
</gene>
<dbReference type="SUPFAM" id="SSF52922">
    <property type="entry name" value="TK C-terminal domain-like"/>
    <property type="match status" value="1"/>
</dbReference>
<dbReference type="InterPro" id="IPR029061">
    <property type="entry name" value="THDP-binding"/>
</dbReference>
<dbReference type="FunFam" id="3.40.50.920:FF:000013">
    <property type="entry name" value="Ferredoxin oxidoreductase alpha subunit"/>
    <property type="match status" value="1"/>
</dbReference>
<evidence type="ECO:0000259" key="2">
    <source>
        <dbReference type="Pfam" id="PF01855"/>
    </source>
</evidence>
<dbReference type="PANTHER" id="PTHR43088">
    <property type="entry name" value="SUBUNIT OF PYRUVATE:FLAVODOXIN OXIDOREDUCTASE-RELATED"/>
    <property type="match status" value="1"/>
</dbReference>
<name>A0A1M6JN68_PARC5</name>
<evidence type="ECO:0000313" key="4">
    <source>
        <dbReference type="EMBL" id="SHJ48033.1"/>
    </source>
</evidence>
<evidence type="ECO:0000256" key="1">
    <source>
        <dbReference type="ARBA" id="ARBA00023002"/>
    </source>
</evidence>
<dbReference type="Pfam" id="PF01855">
    <property type="entry name" value="POR_N"/>
    <property type="match status" value="1"/>
</dbReference>
<proteinExistence type="predicted"/>
<dbReference type="AlphaFoldDB" id="A0A1M6JN68"/>
<dbReference type="NCBIfam" id="NF006412">
    <property type="entry name" value="PRK08659.1"/>
    <property type="match status" value="1"/>
</dbReference>
<dbReference type="CDD" id="cd07034">
    <property type="entry name" value="TPP_PYR_PFOR_IOR-alpha_like"/>
    <property type="match status" value="1"/>
</dbReference>
<dbReference type="FunFam" id="3.40.50.970:FF:000022">
    <property type="entry name" value="2-oxoglutarate ferredoxin oxidoreductase alpha subunit"/>
    <property type="match status" value="1"/>
</dbReference>
<reference evidence="5" key="1">
    <citation type="submission" date="2016-11" db="EMBL/GenBank/DDBJ databases">
        <authorList>
            <person name="Varghese N."/>
            <person name="Submissions S."/>
        </authorList>
    </citation>
    <scope>NUCLEOTIDE SEQUENCE [LARGE SCALE GENOMIC DNA]</scope>
    <source>
        <strain evidence="5">DSM 15212 / CIP 107654 / DViRD3</strain>
    </source>
</reference>
<dbReference type="EMBL" id="FRAG01000001">
    <property type="protein sequence ID" value="SHJ48033.1"/>
    <property type="molecule type" value="Genomic_DNA"/>
</dbReference>
<accession>A0A1M6JN68</accession>
<sequence>MMSNKKVRLMQGNEACVEGALAAGMRFYGGYPITPSTEIAEISAEKLPRVGGKFIQMEDEIAGIAAAIGGSLAGLKAMTATSGPGFSLKQENLGYAAIAEIPLVVVNVQRGGPSTGLPTAPAQGDVMQAKWGTHGDHPIIALSPSSVRETFDVTVRAFNLAEKYRTPVVILTDEVVGHMREKIEIPDVNDIEIIDRVKPSDDDNYLPYGVTGDELVPPMAAFGDGHRFHVTGLMHDETGFPSNSSENAEKVLDRLMNKINKNLDDIIEYEEYMLDDAQIVILSYGSTARSAKSAVKQLREQGINAGMFRPITIWPFPEEQVRKLSEKVKSILVAEMNLGQVVLEVERIVKGKCEINHIGKANGEVITPEEIASKAKEVL</sequence>
<dbReference type="Gene3D" id="3.40.50.920">
    <property type="match status" value="1"/>
</dbReference>
<dbReference type="InterPro" id="IPR009014">
    <property type="entry name" value="Transketo_C/PFOR_II"/>
</dbReference>
<dbReference type="PANTHER" id="PTHR43088:SF1">
    <property type="entry name" value="SUBUNIT OF PYRUVATE:FLAVODOXIN OXIDOREDUCTASE"/>
    <property type="match status" value="1"/>
</dbReference>
<dbReference type="Pfam" id="PF17147">
    <property type="entry name" value="PFOR_II"/>
    <property type="match status" value="1"/>
</dbReference>
<dbReference type="GO" id="GO:0016491">
    <property type="term" value="F:oxidoreductase activity"/>
    <property type="evidence" value="ECO:0007669"/>
    <property type="project" value="UniProtKB-KW"/>
</dbReference>
<protein>
    <submittedName>
        <fullName evidence="4">2-oxoglutarate ferredoxin oxidoreductase, alpha subunit</fullName>
    </submittedName>
</protein>
<keyword evidence="1" id="KW-0560">Oxidoreductase</keyword>
<dbReference type="OrthoDB" id="9794954at2"/>
<keyword evidence="5" id="KW-1185">Reference proteome</keyword>
<dbReference type="STRING" id="1121301.SAMN02745912_00054"/>
<dbReference type="Proteomes" id="UP000184465">
    <property type="component" value="Unassembled WGS sequence"/>
</dbReference>